<protein>
    <submittedName>
        <fullName evidence="2">Uncharacterized protein</fullName>
    </submittedName>
</protein>
<dbReference type="AlphaFoldDB" id="A0A0F3GR89"/>
<accession>A0A0F3GR89</accession>
<keyword evidence="3" id="KW-1185">Reference proteome</keyword>
<reference evidence="2 3" key="1">
    <citation type="submission" date="2015-02" db="EMBL/GenBank/DDBJ databases">
        <title>Single-cell genomics of uncultivated deep-branching MTB reveals a conserved set of magnetosome genes.</title>
        <authorList>
            <person name="Kolinko S."/>
            <person name="Richter M."/>
            <person name="Glockner F.O."/>
            <person name="Brachmann A."/>
            <person name="Schuler D."/>
        </authorList>
    </citation>
    <scope>NUCLEOTIDE SEQUENCE [LARGE SCALE GENOMIC DNA]</scope>
    <source>
        <strain evidence="2">TM-1</strain>
    </source>
</reference>
<evidence type="ECO:0000313" key="2">
    <source>
        <dbReference type="EMBL" id="KJU84272.1"/>
    </source>
</evidence>
<sequence length="90" mass="10480">MSNVHFFNITLLKKIFQQCYACLVTWEQSLYGHIHRRDVSHPYGNSLHWLCLYRILFIFHGKRKKEGYGPLLRPPPQGEGRGAPATKKSP</sequence>
<dbReference type="Proteomes" id="UP000033423">
    <property type="component" value="Unassembled WGS sequence"/>
</dbReference>
<proteinExistence type="predicted"/>
<dbReference type="EMBL" id="LACI01001545">
    <property type="protein sequence ID" value="KJU84272.1"/>
    <property type="molecule type" value="Genomic_DNA"/>
</dbReference>
<comment type="caution">
    <text evidence="2">The sequence shown here is derived from an EMBL/GenBank/DDBJ whole genome shotgun (WGS) entry which is preliminary data.</text>
</comment>
<feature type="region of interest" description="Disordered" evidence="1">
    <location>
        <begin position="67"/>
        <end position="90"/>
    </location>
</feature>
<evidence type="ECO:0000313" key="3">
    <source>
        <dbReference type="Proteomes" id="UP000033423"/>
    </source>
</evidence>
<name>A0A0F3GR89_9BACT</name>
<gene>
    <name evidence="2" type="ORF">MBAV_003528</name>
</gene>
<evidence type="ECO:0000256" key="1">
    <source>
        <dbReference type="SAM" id="MobiDB-lite"/>
    </source>
</evidence>
<organism evidence="2 3">
    <name type="scientific">Candidatus Magnetobacterium bavaricum</name>
    <dbReference type="NCBI Taxonomy" id="29290"/>
    <lineage>
        <taxon>Bacteria</taxon>
        <taxon>Pseudomonadati</taxon>
        <taxon>Nitrospirota</taxon>
        <taxon>Thermodesulfovibrionia</taxon>
        <taxon>Thermodesulfovibrionales</taxon>
        <taxon>Candidatus Magnetobacteriaceae</taxon>
        <taxon>Candidatus Magnetobacterium</taxon>
    </lineage>
</organism>